<comment type="caution">
    <text evidence="3">The sequence shown here is derived from an EMBL/GenBank/DDBJ whole genome shotgun (WGS) entry which is preliminary data.</text>
</comment>
<feature type="binding site" evidence="2">
    <location>
        <begin position="22"/>
        <end position="25"/>
    </location>
    <ligand>
        <name>substrate</name>
    </ligand>
</feature>
<proteinExistence type="inferred from homology"/>
<feature type="binding site" evidence="2">
    <location>
        <position position="34"/>
    </location>
    <ligand>
        <name>substrate</name>
    </ligand>
</feature>
<gene>
    <name evidence="3" type="ORF">OC25_14920</name>
</gene>
<dbReference type="InterPro" id="IPR001441">
    <property type="entry name" value="UPP_synth-like"/>
</dbReference>
<feature type="binding site" evidence="2">
    <location>
        <begin position="195"/>
        <end position="197"/>
    </location>
    <ligand>
        <name>substrate</name>
    </ligand>
</feature>
<dbReference type="RefSeq" id="WP_039477495.1">
    <property type="nucleotide sequence ID" value="NZ_JSYN01000017.1"/>
</dbReference>
<feature type="binding site" evidence="2">
    <location>
        <position position="21"/>
    </location>
    <ligand>
        <name>Mg(2+)</name>
        <dbReference type="ChEBI" id="CHEBI:18420"/>
    </ligand>
</feature>
<dbReference type="PANTHER" id="PTHR10291:SF0">
    <property type="entry name" value="DEHYDRODOLICHYL DIPHOSPHATE SYNTHASE 2"/>
    <property type="match status" value="1"/>
</dbReference>
<dbReference type="FunFam" id="3.40.1180.10:FF:000001">
    <property type="entry name" value="(2E,6E)-farnesyl-diphosphate-specific ditrans,polycis-undecaprenyl-diphosphate synthase"/>
    <property type="match status" value="1"/>
</dbReference>
<dbReference type="GO" id="GO:0016094">
    <property type="term" value="P:polyprenol biosynthetic process"/>
    <property type="evidence" value="ECO:0007669"/>
    <property type="project" value="TreeGrafter"/>
</dbReference>
<dbReference type="GO" id="GO:0045547">
    <property type="term" value="F:ditrans,polycis-polyprenyl diphosphate synthase [(2E,6E)-farnesyl diphosphate specific] activity"/>
    <property type="evidence" value="ECO:0007669"/>
    <property type="project" value="TreeGrafter"/>
</dbReference>
<dbReference type="InterPro" id="IPR036424">
    <property type="entry name" value="UPP_synth-like_sf"/>
</dbReference>
<dbReference type="PROSITE" id="PS01066">
    <property type="entry name" value="UPP_SYNTHASE"/>
    <property type="match status" value="1"/>
</dbReference>
<comment type="function">
    <text evidence="2">Catalyzes the condensation of isopentenyl diphosphate (IPP) with allylic pyrophosphates generating different type of terpenoids.</text>
</comment>
<feature type="active site" description="Proton acceptor" evidence="2">
    <location>
        <position position="69"/>
    </location>
</feature>
<dbReference type="NCBIfam" id="TIGR00055">
    <property type="entry name" value="uppS"/>
    <property type="match status" value="1"/>
</dbReference>
<dbReference type="Proteomes" id="UP000031246">
    <property type="component" value="Unassembled WGS sequence"/>
</dbReference>
<organism evidence="3 4">
    <name type="scientific">Pedobacter kyungheensis</name>
    <dbReference type="NCBI Taxonomy" id="1069985"/>
    <lineage>
        <taxon>Bacteria</taxon>
        <taxon>Pseudomonadati</taxon>
        <taxon>Bacteroidota</taxon>
        <taxon>Sphingobacteriia</taxon>
        <taxon>Sphingobacteriales</taxon>
        <taxon>Sphingobacteriaceae</taxon>
        <taxon>Pedobacter</taxon>
    </lineage>
</organism>
<dbReference type="SUPFAM" id="SSF64005">
    <property type="entry name" value="Undecaprenyl diphosphate synthase"/>
    <property type="match status" value="1"/>
</dbReference>
<feature type="binding site" evidence="2">
    <location>
        <position position="72"/>
    </location>
    <ligand>
        <name>substrate</name>
    </ligand>
</feature>
<dbReference type="AlphaFoldDB" id="A0A0C1DGB3"/>
<dbReference type="Gene3D" id="3.40.1180.10">
    <property type="entry name" value="Decaprenyl diphosphate synthase-like"/>
    <property type="match status" value="1"/>
</dbReference>
<evidence type="ECO:0000313" key="3">
    <source>
        <dbReference type="EMBL" id="KIA92990.1"/>
    </source>
</evidence>
<reference evidence="3 4" key="1">
    <citation type="submission" date="2014-10" db="EMBL/GenBank/DDBJ databases">
        <title>Pedobacter Kyungheensis.</title>
        <authorList>
            <person name="Anderson B.M."/>
            <person name="Newman J.D."/>
        </authorList>
    </citation>
    <scope>NUCLEOTIDE SEQUENCE [LARGE SCALE GENOMIC DNA]</scope>
    <source>
        <strain evidence="3 4">KACC 16221</strain>
    </source>
</reference>
<feature type="binding site" evidence="2">
    <location>
        <position position="26"/>
    </location>
    <ligand>
        <name>substrate</name>
    </ligand>
</feature>
<evidence type="ECO:0000256" key="2">
    <source>
        <dbReference type="HAMAP-Rule" id="MF_01139"/>
    </source>
</evidence>
<feature type="binding site" evidence="2">
    <location>
        <position position="38"/>
    </location>
    <ligand>
        <name>substrate</name>
    </ligand>
</feature>
<feature type="binding site" evidence="2">
    <location>
        <position position="189"/>
    </location>
    <ligand>
        <name>substrate</name>
    </ligand>
</feature>
<dbReference type="EC" id="2.5.1.-" evidence="2"/>
<comment type="subunit">
    <text evidence="2">Homodimer.</text>
</comment>
<dbReference type="Pfam" id="PF01255">
    <property type="entry name" value="Prenyltransf"/>
    <property type="match status" value="1"/>
</dbReference>
<dbReference type="GO" id="GO:0000287">
    <property type="term" value="F:magnesium ion binding"/>
    <property type="evidence" value="ECO:0007669"/>
    <property type="project" value="UniProtKB-UniRule"/>
</dbReference>
<accession>A0A0C1DGB3</accession>
<dbReference type="HAMAP" id="MF_01139">
    <property type="entry name" value="ISPT"/>
    <property type="match status" value="1"/>
</dbReference>
<comment type="cofactor">
    <cofactor evidence="2">
        <name>Mg(2+)</name>
        <dbReference type="ChEBI" id="CHEBI:18420"/>
    </cofactor>
    <text evidence="2">Binds 2 magnesium ions per subunit.</text>
</comment>
<evidence type="ECO:0000256" key="1">
    <source>
        <dbReference type="ARBA" id="ARBA00022679"/>
    </source>
</evidence>
<dbReference type="PANTHER" id="PTHR10291">
    <property type="entry name" value="DEHYDRODOLICHYL DIPHOSPHATE SYNTHASE FAMILY MEMBER"/>
    <property type="match status" value="1"/>
</dbReference>
<sequence length="246" mass="28229">MGFKEQIDYSRLPKHIAVIMDGNGRWAKGQGKVRVFGHEQGVLSVKDIVEGCVEVGIEYLTLYAFSTENWNRPKEEVDALMQILISTINNETETLNKNNIKLNAIGNIESLPQACINDLKEAMEKTAHNEKCTLTLALSYSAKWEILEAAKKIAAEVKNDTISLADINEDLFSSKLTTVNIPDPELMIRTSGEHRISNYLLWQMAYTEFYFTDVLWPDFRREDLFEAIVDYQKRERRFGKISEQLN</sequence>
<dbReference type="NCBIfam" id="NF011405">
    <property type="entry name" value="PRK14830.1"/>
    <property type="match status" value="1"/>
</dbReference>
<keyword evidence="2" id="KW-0479">Metal-binding</keyword>
<feature type="active site" evidence="2">
    <location>
        <position position="21"/>
    </location>
</feature>
<keyword evidence="1 2" id="KW-0808">Transferase</keyword>
<keyword evidence="4" id="KW-1185">Reference proteome</keyword>
<dbReference type="EMBL" id="JSYN01000017">
    <property type="protein sequence ID" value="KIA92990.1"/>
    <property type="molecule type" value="Genomic_DNA"/>
</dbReference>
<feature type="binding site" evidence="2">
    <location>
        <begin position="66"/>
        <end position="68"/>
    </location>
    <ligand>
        <name>substrate</name>
    </ligand>
</feature>
<feature type="binding site" evidence="2">
    <location>
        <position position="70"/>
    </location>
    <ligand>
        <name>substrate</name>
    </ligand>
</feature>
<feature type="binding site" evidence="2">
    <location>
        <position position="208"/>
    </location>
    <ligand>
        <name>Mg(2+)</name>
        <dbReference type="ChEBI" id="CHEBI:18420"/>
    </ligand>
</feature>
<dbReference type="InterPro" id="IPR018520">
    <property type="entry name" value="UPP_synth-like_CS"/>
</dbReference>
<keyword evidence="2" id="KW-0460">Magnesium</keyword>
<dbReference type="OrthoDB" id="4191603at2"/>
<evidence type="ECO:0000313" key="4">
    <source>
        <dbReference type="Proteomes" id="UP000031246"/>
    </source>
</evidence>
<protein>
    <recommendedName>
        <fullName evidence="2">Isoprenyl transferase</fullName>
        <ecNumber evidence="2">2.5.1.-</ecNumber>
    </recommendedName>
</protein>
<name>A0A0C1DGB3_9SPHI</name>
<dbReference type="CDD" id="cd00475">
    <property type="entry name" value="Cis_IPPS"/>
    <property type="match status" value="1"/>
</dbReference>
<comment type="similarity">
    <text evidence="2">Belongs to the UPP synthase family.</text>
</comment>